<keyword evidence="1" id="KW-0472">Membrane</keyword>
<feature type="signal peptide" evidence="2">
    <location>
        <begin position="1"/>
        <end position="19"/>
    </location>
</feature>
<dbReference type="Pfam" id="PF09777">
    <property type="entry name" value="OSTMP1"/>
    <property type="match status" value="1"/>
</dbReference>
<dbReference type="InterPro" id="IPR019172">
    <property type="entry name" value="Osteopetrosis-assoc_TM_1"/>
</dbReference>
<evidence type="ECO:0000256" key="2">
    <source>
        <dbReference type="SAM" id="SignalP"/>
    </source>
</evidence>
<feature type="chain" id="PRO_5005186067" evidence="2">
    <location>
        <begin position="20"/>
        <end position="324"/>
    </location>
</feature>
<dbReference type="GO" id="GO:0005829">
    <property type="term" value="C:cytosol"/>
    <property type="evidence" value="ECO:0007669"/>
    <property type="project" value="TreeGrafter"/>
</dbReference>
<reference evidence="3" key="1">
    <citation type="journal article" date="2015" name="Genetics">
        <title>Allele Sharing and Evidence for Sexuality in a Mitochondrial Clade of Bdelloid Rotifers.</title>
        <authorList>
            <person name="Signorovitch A."/>
            <person name="Hur J."/>
            <person name="Gladyshev E."/>
            <person name="Meselson M."/>
        </authorList>
    </citation>
    <scope>NUCLEOTIDE SEQUENCE</scope>
    <source>
        <strain evidence="3">HisB_LH1</strain>
    </source>
</reference>
<evidence type="ECO:0000313" key="3">
    <source>
        <dbReference type="EMBL" id="AKL90165.1"/>
    </source>
</evidence>
<dbReference type="EMBL" id="KR133449">
    <property type="protein sequence ID" value="AKL90165.1"/>
    <property type="molecule type" value="Genomic_DNA"/>
</dbReference>
<keyword evidence="2" id="KW-0732">Signal</keyword>
<keyword evidence="1 3" id="KW-0812">Transmembrane</keyword>
<dbReference type="PANTHER" id="PTHR15644:SF2">
    <property type="entry name" value="OSTEOPETROSIS-ASSOCIATED TRANSMEMBRANE PROTEIN 1"/>
    <property type="match status" value="1"/>
</dbReference>
<evidence type="ECO:0000256" key="1">
    <source>
        <dbReference type="SAM" id="Phobius"/>
    </source>
</evidence>
<dbReference type="AlphaFoldDB" id="A0A0G3VYP3"/>
<accession>A0A0G3VYP3</accession>
<sequence>MIKMWKIFIFYLFIQLINGNYSDPIYPVQNPCLAILDRLSDMSAAFLNCAVSRARPFKLCEGCVDNFARLQDLIGLLDKTFSDIDKKITCKQFLESYDSIQIVAQLISFVQNIGVHHFVIVRADSTFVYYHCCITHYNDINGTVDYSLTDNTIKFTQKKMNFDMCIFNATGRMVPIIPIDLNVTLNTNVCTVCLATYNDINDFFLQMTQETKHGVCMDIVDTMNYTRLLWSKIYECRRHDPDYMAVFGISFFIPTLVFVFYVSALFKGKNFIFVEVYVKNYEIFFFDLGERKQKKLSRQKRLSPHSTNAALVGTRTWLWSNPNA</sequence>
<name>A0A0G3VYP3_9BILA</name>
<dbReference type="PANTHER" id="PTHR15644">
    <property type="entry name" value="OSTEOPETROSIS ASSOCIATED TRANSMEMBRANE PROTEIN 1"/>
    <property type="match status" value="1"/>
</dbReference>
<organism evidence="3">
    <name type="scientific">Macrotrachela sp. LH</name>
    <dbReference type="NCBI Taxonomy" id="1659205"/>
    <lineage>
        <taxon>Eukaryota</taxon>
        <taxon>Metazoa</taxon>
        <taxon>Spiralia</taxon>
        <taxon>Gnathifera</taxon>
        <taxon>Rotifera</taxon>
        <taxon>Eurotatoria</taxon>
        <taxon>Bdelloidea</taxon>
        <taxon>Philodinida</taxon>
        <taxon>Philodinidae</taxon>
        <taxon>Macrotrachela</taxon>
    </lineage>
</organism>
<keyword evidence="1" id="KW-1133">Transmembrane helix</keyword>
<feature type="transmembrane region" description="Helical" evidence="1">
    <location>
        <begin position="243"/>
        <end position="266"/>
    </location>
</feature>
<proteinExistence type="predicted"/>
<protein>
    <submittedName>
        <fullName evidence="3">Osteopetrosis associated transmembrane protein</fullName>
    </submittedName>
</protein>